<dbReference type="OMA" id="IVMDKQP"/>
<organism evidence="3 4">
    <name type="scientific">Heterostelium pallidum (strain ATCC 26659 / Pp 5 / PN500)</name>
    <name type="common">Cellular slime mold</name>
    <name type="synonym">Polysphondylium pallidum</name>
    <dbReference type="NCBI Taxonomy" id="670386"/>
    <lineage>
        <taxon>Eukaryota</taxon>
        <taxon>Amoebozoa</taxon>
        <taxon>Evosea</taxon>
        <taxon>Eumycetozoa</taxon>
        <taxon>Dictyostelia</taxon>
        <taxon>Acytosteliales</taxon>
        <taxon>Acytosteliaceae</taxon>
        <taxon>Heterostelium</taxon>
    </lineage>
</organism>
<feature type="compositionally biased region" description="Low complexity" evidence="2">
    <location>
        <begin position="540"/>
        <end position="562"/>
    </location>
</feature>
<evidence type="ECO:0000313" key="4">
    <source>
        <dbReference type="Proteomes" id="UP000001396"/>
    </source>
</evidence>
<dbReference type="EMBL" id="ADBJ01000038">
    <property type="protein sequence ID" value="EFA78515.1"/>
    <property type="molecule type" value="Genomic_DNA"/>
</dbReference>
<protein>
    <submittedName>
        <fullName evidence="3">Uncharacterized protein</fullName>
    </submittedName>
</protein>
<feature type="compositionally biased region" description="Low complexity" evidence="2">
    <location>
        <begin position="519"/>
        <end position="529"/>
    </location>
</feature>
<sequence>MKTNNNSSSSSSSNNNNNNDLKNSNNGINNNNNNNSNSSNYETLKSKIIATNTLIHKYKSLQTNYKQLQQELNRLKSLNSSSDNNNIVNLNSSNNGSLLNGSGKGNVSGYSELEKEKQKLIQQLAFERKESESLKSQLENEINNHLPLRDSVERSEKELKSLRSELEQKKLVIGSLEALNQQLQAKITDYYTHKENNEKQSKKLEKLLDLKKRFVDLKKDNEKLKTQVIHFQKQSNMLQLSGGTASGNGSSTASSAPAGKRGRSSKTKQQQQSVNSDSEVLDLDQELFVNNGTEDIDHSLDSSIDEIDNNDNDINDNSNDNNHKNSNNNKNNNNVDTDMGVDDLDFQESFGGSGFEVDDDYQPFLPITSTTTTTTTTTNTNTATTTTTNISTNTEIEDEESTTTSIIDADINDDDHINNSKNNSINSNKNSNNVKEIETVETNVDKQVSDDLVIQDKVAESVDDDDDIEFEEHRDTEPVAVSVVRVVAPPMLFNKMEQSHDYSDDDIKFEEHPLRTFEIDSTSTTTTKTTIEEDDDNNDDIIVNNNNNNNSQTNTTSNDSKTITTNTLECSIPTIEESNNDDDDDDQLQLDLKEGLEKIDEVNEGMEIDGLPAAETTNSGDTPMSDSSVSVKDDSSLDVSIDNDTMNFETYNHKPDVELIPDIVESTDTTNQTHKNNSPDTNNDTQSIALENNNNNNNNKNNDKSNDNNSDNNNNDNNDSSDNSNSNSNSCSSIKYLNIMDAPIDSPISPGVIFIDRYHSGNSQSPKKDRSPLKSSPLKAASAASASPLSLSPTIQCQPSNFKIPLFKTPSIATTTITETEQSLPSNNLNNNNLQHSSTTTPMEIEMNQIKVNTKQPFRKESDTITSSSSSSTSKDTVLPWHRKSDNNNSNNNNNQIKSVTSPIKSISSTTPIPKQILDLVQKSVSTPPLPIQTENVITSSFAIPHNPIPTPPEQSQPQIETNNNNTTNKSRVSSDSPQANISKSIENELPWLTESNANGDSTRPSKPKRILPKKSASKPPESTLSLKRLETLSSQNTSTPTITQTPISPPTTTTTTTVPPIESTPIVVANPTKDISNTITTKTLPTHIPTVSPTPITPTPTPKTTTTKDTKTTPKTPIKESTKKSKAQPKESPTKSKTIPPTPLPSSNKVAAVSNNSVSGSVPTIVENTIVNPVGVSKSSLFGKLQLIAPPETNQASLLPMRKLGILDSTDLDVKSIKQILQSVVSFEITANQAIDTLQSRYNCKQNQSISAETKIQLSKTLIVDIIHQFTQQTPDKQSTSSSTTFSLTKQSNQLIIFINQLNLSYTSIFKQFNFKNEFNKYLNGLLVSNLLKSIKDNKNVDNSSSSVDQPTSFYLCYIFTVLCRVNNDLSPIITLMYDLLQLKSLNSIGYFKAIYQVIPTIFNVNNELVQTISCCLNQLLLSNLSDSSSKDLYNHLNSNNNNNKIVIDQYTNELMIKFDIAVGDSEQSTVFVILKCIELLSVYLGWVWTFNQFIATRLWRYLGGITNSVISCQMIQTLGTVAFSHVLLNSDTTELQGISDIKNTIRQILSSEFDFEFKMNTAMTLLQISCGNSDDLAILESWYMTLTAENQHRCSPLFKQCVLPN</sequence>
<feature type="region of interest" description="Disordered" evidence="2">
    <location>
        <begin position="518"/>
        <end position="562"/>
    </location>
</feature>
<feature type="compositionally biased region" description="Low complexity" evidence="2">
    <location>
        <begin position="887"/>
        <end position="898"/>
    </location>
</feature>
<feature type="compositionally biased region" description="Low complexity" evidence="2">
    <location>
        <begin position="315"/>
        <end position="334"/>
    </location>
</feature>
<accession>D3BKT5</accession>
<feature type="compositionally biased region" description="Low complexity" evidence="2">
    <location>
        <begin position="1038"/>
        <end position="1068"/>
    </location>
</feature>
<feature type="region of interest" description="Disordered" evidence="2">
    <location>
        <begin position="1"/>
        <end position="39"/>
    </location>
</feature>
<dbReference type="RefSeq" id="XP_020430639.1">
    <property type="nucleotide sequence ID" value="XM_020579964.1"/>
</dbReference>
<feature type="compositionally biased region" description="Acidic residues" evidence="2">
    <location>
        <begin position="303"/>
        <end position="314"/>
    </location>
</feature>
<feature type="compositionally biased region" description="Basic and acidic residues" evidence="2">
    <location>
        <begin position="1107"/>
        <end position="1135"/>
    </location>
</feature>
<feature type="compositionally biased region" description="Basic residues" evidence="2">
    <location>
        <begin position="1006"/>
        <end position="1017"/>
    </location>
</feature>
<feature type="compositionally biased region" description="Low complexity" evidence="2">
    <location>
        <begin position="241"/>
        <end position="259"/>
    </location>
</feature>
<dbReference type="GeneID" id="31364642"/>
<dbReference type="STRING" id="670386.D3BKT5"/>
<feature type="compositionally biased region" description="Polar residues" evidence="2">
    <location>
        <begin position="267"/>
        <end position="278"/>
    </location>
</feature>
<feature type="region of interest" description="Disordered" evidence="2">
    <location>
        <begin position="943"/>
        <end position="1068"/>
    </location>
</feature>
<feature type="compositionally biased region" description="Polar residues" evidence="2">
    <location>
        <begin position="956"/>
        <end position="985"/>
    </location>
</feature>
<feature type="compositionally biased region" description="Low complexity" evidence="2">
    <location>
        <begin position="864"/>
        <end position="877"/>
    </location>
</feature>
<name>D3BKT5_HETP5</name>
<evidence type="ECO:0000313" key="3">
    <source>
        <dbReference type="EMBL" id="EFA78515.1"/>
    </source>
</evidence>
<proteinExistence type="predicted"/>
<feature type="region of interest" description="Disordered" evidence="2">
    <location>
        <begin position="852"/>
        <end position="898"/>
    </location>
</feature>
<dbReference type="InParanoid" id="D3BKT5"/>
<evidence type="ECO:0000256" key="2">
    <source>
        <dbReference type="SAM" id="MobiDB-lite"/>
    </source>
</evidence>
<feature type="region of interest" description="Disordered" evidence="2">
    <location>
        <begin position="668"/>
        <end position="729"/>
    </location>
</feature>
<feature type="compositionally biased region" description="Polar residues" evidence="2">
    <location>
        <begin position="994"/>
        <end position="1005"/>
    </location>
</feature>
<evidence type="ECO:0000256" key="1">
    <source>
        <dbReference type="SAM" id="Coils"/>
    </source>
</evidence>
<feature type="coiled-coil region" evidence="1">
    <location>
        <begin position="110"/>
        <end position="227"/>
    </location>
</feature>
<feature type="region of interest" description="Disordered" evidence="2">
    <location>
        <begin position="1082"/>
        <end position="1150"/>
    </location>
</feature>
<keyword evidence="4" id="KW-1185">Reference proteome</keyword>
<feature type="region of interest" description="Disordered" evidence="2">
    <location>
        <begin position="759"/>
        <end position="780"/>
    </location>
</feature>
<feature type="region of interest" description="Disordered" evidence="2">
    <location>
        <begin position="294"/>
        <end position="337"/>
    </location>
</feature>
<feature type="region of interest" description="Disordered" evidence="2">
    <location>
        <begin position="79"/>
        <end position="103"/>
    </location>
</feature>
<feature type="compositionally biased region" description="Polar residues" evidence="2">
    <location>
        <begin position="1021"/>
        <end position="1037"/>
    </location>
</feature>
<feature type="compositionally biased region" description="Polar residues" evidence="2">
    <location>
        <begin position="615"/>
        <end position="624"/>
    </location>
</feature>
<feature type="region of interest" description="Disordered" evidence="2">
    <location>
        <begin position="603"/>
        <end position="640"/>
    </location>
</feature>
<feature type="compositionally biased region" description="Polar residues" evidence="2">
    <location>
        <begin position="668"/>
        <end position="691"/>
    </location>
</feature>
<feature type="compositionally biased region" description="Low complexity" evidence="2">
    <location>
        <begin position="1086"/>
        <end position="1095"/>
    </location>
</feature>
<dbReference type="FunCoup" id="D3BKT5">
    <property type="interactions" value="171"/>
</dbReference>
<keyword evidence="1" id="KW-0175">Coiled coil</keyword>
<feature type="region of interest" description="Disordered" evidence="2">
    <location>
        <begin position="239"/>
        <end position="282"/>
    </location>
</feature>
<gene>
    <name evidence="3" type="ORF">PPL_09167</name>
</gene>
<comment type="caution">
    <text evidence="3">The sequence shown here is derived from an EMBL/GenBank/DDBJ whole genome shotgun (WGS) entry which is preliminary data.</text>
</comment>
<reference evidence="3 4" key="1">
    <citation type="journal article" date="2011" name="Genome Res.">
        <title>Phylogeny-wide analysis of social amoeba genomes highlights ancient origins for complex intercellular communication.</title>
        <authorList>
            <person name="Heidel A.J."/>
            <person name="Lawal H.M."/>
            <person name="Felder M."/>
            <person name="Schilde C."/>
            <person name="Helps N.R."/>
            <person name="Tunggal B."/>
            <person name="Rivero F."/>
            <person name="John U."/>
            <person name="Schleicher M."/>
            <person name="Eichinger L."/>
            <person name="Platzer M."/>
            <person name="Noegel A.A."/>
            <person name="Schaap P."/>
            <person name="Gloeckner G."/>
        </authorList>
    </citation>
    <scope>NUCLEOTIDE SEQUENCE [LARGE SCALE GENOMIC DNA]</scope>
    <source>
        <strain evidence="4">ATCC 26659 / Pp 5 / PN500</strain>
    </source>
</reference>
<feature type="compositionally biased region" description="Low complexity" evidence="2">
    <location>
        <begin position="707"/>
        <end position="729"/>
    </location>
</feature>
<dbReference type="Proteomes" id="UP000001396">
    <property type="component" value="Unassembled WGS sequence"/>
</dbReference>
<feature type="compositionally biased region" description="Low complexity" evidence="2">
    <location>
        <begin position="1136"/>
        <end position="1150"/>
    </location>
</feature>